<name>A0A821PHZ1_9NEOP</name>
<feature type="transmembrane region" description="Helical" evidence="5">
    <location>
        <begin position="311"/>
        <end position="330"/>
    </location>
</feature>
<evidence type="ECO:0000256" key="3">
    <source>
        <dbReference type="ARBA" id="ARBA00022989"/>
    </source>
</evidence>
<evidence type="ECO:0008006" key="8">
    <source>
        <dbReference type="Google" id="ProtNLM"/>
    </source>
</evidence>
<dbReference type="OrthoDB" id="430300at2759"/>
<dbReference type="PANTHER" id="PTHR23507">
    <property type="entry name" value="ZGC:174356"/>
    <property type="match status" value="1"/>
</dbReference>
<keyword evidence="2 5" id="KW-0812">Transmembrane</keyword>
<dbReference type="EMBL" id="CAJOBZ010000006">
    <property type="protein sequence ID" value="CAF4805333.1"/>
    <property type="molecule type" value="Genomic_DNA"/>
</dbReference>
<feature type="transmembrane region" description="Helical" evidence="5">
    <location>
        <begin position="145"/>
        <end position="170"/>
    </location>
</feature>
<comment type="subcellular location">
    <subcellularLocation>
        <location evidence="1">Membrane</location>
        <topology evidence="1">Multi-pass membrane protein</topology>
    </subcellularLocation>
</comment>
<comment type="caution">
    <text evidence="6">The sequence shown here is derived from an EMBL/GenBank/DDBJ whole genome shotgun (WGS) entry which is preliminary data.</text>
</comment>
<dbReference type="Pfam" id="PF07690">
    <property type="entry name" value="MFS_1"/>
    <property type="match status" value="1"/>
</dbReference>
<evidence type="ECO:0000256" key="4">
    <source>
        <dbReference type="ARBA" id="ARBA00023136"/>
    </source>
</evidence>
<feature type="transmembrane region" description="Helical" evidence="5">
    <location>
        <begin position="362"/>
        <end position="387"/>
    </location>
</feature>
<evidence type="ECO:0000256" key="1">
    <source>
        <dbReference type="ARBA" id="ARBA00004141"/>
    </source>
</evidence>
<feature type="transmembrane region" description="Helical" evidence="5">
    <location>
        <begin position="27"/>
        <end position="47"/>
    </location>
</feature>
<dbReference type="PANTHER" id="PTHR23507:SF39">
    <property type="entry name" value="GH23453P-RELATED"/>
    <property type="match status" value="1"/>
</dbReference>
<dbReference type="InterPro" id="IPR036259">
    <property type="entry name" value="MFS_trans_sf"/>
</dbReference>
<protein>
    <recommendedName>
        <fullName evidence="8">Proton-coupled folate transporter</fullName>
    </recommendedName>
</protein>
<dbReference type="Gene3D" id="1.20.1250.20">
    <property type="entry name" value="MFS general substrate transporter like domains"/>
    <property type="match status" value="1"/>
</dbReference>
<dbReference type="GO" id="GO:0022857">
    <property type="term" value="F:transmembrane transporter activity"/>
    <property type="evidence" value="ECO:0007669"/>
    <property type="project" value="InterPro"/>
</dbReference>
<feature type="transmembrane region" description="Helical" evidence="5">
    <location>
        <begin position="182"/>
        <end position="206"/>
    </location>
</feature>
<evidence type="ECO:0000313" key="6">
    <source>
        <dbReference type="EMBL" id="CAF4805333.1"/>
    </source>
</evidence>
<sequence>MSSEYGALDVNVNLPKRAVSNTIELPLFLNMVAISLSGAALGNIILYRSCVHALNFPEEECRPFLSPVKNNETNHLEADVQRYATFVSTVKMVLEAVVPAFLSFFLGAWSDTYGRKPLMVWSLLGSAITSMLLVIFGLMDNLGPWWYIATVIPFSLTGGYVVLFTGAYCYVSDTSTKENTSLRMTMVDATASSGSVIGSILSSYLILSIGNVYLLLLTSTLNVFSYAFTNVYIKESLNGALQGGSWRVLDLLLVKDMFRECFKHRPDHRRTQIILISITKFLLIIVLYGTSSLEYLFTRTQLHWSLQDFTKYSALSTSLSFVGGFFGIMVVQKILGIGDISFAIFAILSTVAEYVLKICAISWWYMYLGALVSVFKGLSSALTRSYISKILPSEDVAKIFALVCGFEGFAPLLAPLIYNSLYAATLATLPGAIYILSSIFALVCVVMLGFVQYYHWRGSGAHYQRINSGMVHNSTGGSNVFEKEF</sequence>
<accession>A0A821PHZ1</accession>
<evidence type="ECO:0000256" key="5">
    <source>
        <dbReference type="SAM" id="Phobius"/>
    </source>
</evidence>
<feature type="transmembrane region" description="Helical" evidence="5">
    <location>
        <begin position="399"/>
        <end position="421"/>
    </location>
</feature>
<organism evidence="6 7">
    <name type="scientific">Pieris macdunnoughi</name>
    <dbReference type="NCBI Taxonomy" id="345717"/>
    <lineage>
        <taxon>Eukaryota</taxon>
        <taxon>Metazoa</taxon>
        <taxon>Ecdysozoa</taxon>
        <taxon>Arthropoda</taxon>
        <taxon>Hexapoda</taxon>
        <taxon>Insecta</taxon>
        <taxon>Pterygota</taxon>
        <taxon>Neoptera</taxon>
        <taxon>Endopterygota</taxon>
        <taxon>Lepidoptera</taxon>
        <taxon>Glossata</taxon>
        <taxon>Ditrysia</taxon>
        <taxon>Papilionoidea</taxon>
        <taxon>Pieridae</taxon>
        <taxon>Pierinae</taxon>
        <taxon>Pieris</taxon>
    </lineage>
</organism>
<proteinExistence type="predicted"/>
<dbReference type="Proteomes" id="UP000663880">
    <property type="component" value="Unassembled WGS sequence"/>
</dbReference>
<reference evidence="6" key="1">
    <citation type="submission" date="2021-02" db="EMBL/GenBank/DDBJ databases">
        <authorList>
            <person name="Steward A R."/>
        </authorList>
    </citation>
    <scope>NUCLEOTIDE SEQUENCE</scope>
</reference>
<dbReference type="GO" id="GO:0016020">
    <property type="term" value="C:membrane"/>
    <property type="evidence" value="ECO:0007669"/>
    <property type="project" value="UniProtKB-SubCell"/>
</dbReference>
<dbReference type="AlphaFoldDB" id="A0A821PHZ1"/>
<keyword evidence="4 5" id="KW-0472">Membrane</keyword>
<evidence type="ECO:0000256" key="2">
    <source>
        <dbReference type="ARBA" id="ARBA00022692"/>
    </source>
</evidence>
<evidence type="ECO:0000313" key="7">
    <source>
        <dbReference type="Proteomes" id="UP000663880"/>
    </source>
</evidence>
<gene>
    <name evidence="6" type="ORF">PMACD_LOCUS3702</name>
</gene>
<feature type="transmembrane region" description="Helical" evidence="5">
    <location>
        <begin position="273"/>
        <end position="291"/>
    </location>
</feature>
<keyword evidence="3 5" id="KW-1133">Transmembrane helix</keyword>
<feature type="transmembrane region" description="Helical" evidence="5">
    <location>
        <begin position="118"/>
        <end position="139"/>
    </location>
</feature>
<feature type="transmembrane region" description="Helical" evidence="5">
    <location>
        <begin position="83"/>
        <end position="106"/>
    </location>
</feature>
<dbReference type="SUPFAM" id="SSF103473">
    <property type="entry name" value="MFS general substrate transporter"/>
    <property type="match status" value="1"/>
</dbReference>
<keyword evidence="7" id="KW-1185">Reference proteome</keyword>
<dbReference type="InterPro" id="IPR011701">
    <property type="entry name" value="MFS"/>
</dbReference>
<feature type="transmembrane region" description="Helical" evidence="5">
    <location>
        <begin position="433"/>
        <end position="456"/>
    </location>
</feature>
<feature type="transmembrane region" description="Helical" evidence="5">
    <location>
        <begin position="337"/>
        <end position="356"/>
    </location>
</feature>